<dbReference type="PROSITE" id="PS50222">
    <property type="entry name" value="EF_HAND_2"/>
    <property type="match status" value="6"/>
</dbReference>
<dbReference type="PANTHER" id="PTHR23050">
    <property type="entry name" value="CALCIUM BINDING PROTEIN"/>
    <property type="match status" value="1"/>
</dbReference>
<dbReference type="SUPFAM" id="SSF47473">
    <property type="entry name" value="EF-hand"/>
    <property type="match status" value="6"/>
</dbReference>
<reference evidence="12 13" key="1">
    <citation type="submission" date="2014-06" db="EMBL/GenBank/DDBJ databases">
        <authorList>
            <person name="Swart Estienne"/>
        </authorList>
    </citation>
    <scope>NUCLEOTIDE SEQUENCE [LARGE SCALE GENOMIC DNA]</scope>
    <source>
        <strain evidence="12 13">130c</strain>
    </source>
</reference>
<evidence type="ECO:0000256" key="3">
    <source>
        <dbReference type="ARBA" id="ARBA00022490"/>
    </source>
</evidence>
<dbReference type="FunFam" id="1.10.238.10:FF:000178">
    <property type="entry name" value="Calmodulin-2 A"/>
    <property type="match status" value="1"/>
</dbReference>
<evidence type="ECO:0000256" key="4">
    <source>
        <dbReference type="ARBA" id="ARBA00022723"/>
    </source>
</evidence>
<feature type="domain" description="EF-hand" evidence="11">
    <location>
        <begin position="2502"/>
        <end position="2537"/>
    </location>
</feature>
<evidence type="ECO:0000313" key="12">
    <source>
        <dbReference type="EMBL" id="CDW82515.1"/>
    </source>
</evidence>
<dbReference type="InterPro" id="IPR002048">
    <property type="entry name" value="EF_hand_dom"/>
</dbReference>
<keyword evidence="7" id="KW-0206">Cytoskeleton</keyword>
<dbReference type="InterPro" id="IPR018247">
    <property type="entry name" value="EF_Hand_1_Ca_BS"/>
</dbReference>
<name>A0A078AJI3_STYLE</name>
<feature type="domain" description="EF-hand" evidence="11">
    <location>
        <begin position="2666"/>
        <end position="2701"/>
    </location>
</feature>
<keyword evidence="13" id="KW-1185">Reference proteome</keyword>
<evidence type="ECO:0000256" key="8">
    <source>
        <dbReference type="ARBA" id="ARBA00025692"/>
    </source>
</evidence>
<evidence type="ECO:0000313" key="13">
    <source>
        <dbReference type="Proteomes" id="UP000039865"/>
    </source>
</evidence>
<evidence type="ECO:0000256" key="9">
    <source>
        <dbReference type="SAM" id="Coils"/>
    </source>
</evidence>
<dbReference type="Pfam" id="PF13499">
    <property type="entry name" value="EF-hand_7"/>
    <property type="match status" value="2"/>
</dbReference>
<feature type="domain" description="EF-hand" evidence="11">
    <location>
        <begin position="2588"/>
        <end position="2623"/>
    </location>
</feature>
<dbReference type="InterPro" id="IPR011992">
    <property type="entry name" value="EF-hand-dom_pair"/>
</dbReference>
<dbReference type="Proteomes" id="UP000039865">
    <property type="component" value="Unassembled WGS sequence"/>
</dbReference>
<organism evidence="12 13">
    <name type="scientific">Stylonychia lemnae</name>
    <name type="common">Ciliate</name>
    <dbReference type="NCBI Taxonomy" id="5949"/>
    <lineage>
        <taxon>Eukaryota</taxon>
        <taxon>Sar</taxon>
        <taxon>Alveolata</taxon>
        <taxon>Ciliophora</taxon>
        <taxon>Intramacronucleata</taxon>
        <taxon>Spirotrichea</taxon>
        <taxon>Stichotrichia</taxon>
        <taxon>Sporadotrichida</taxon>
        <taxon>Oxytrichidae</taxon>
        <taxon>Stylonychinae</taxon>
        <taxon>Stylonychia</taxon>
    </lineage>
</organism>
<keyword evidence="5" id="KW-0677">Repeat</keyword>
<dbReference type="InterPro" id="IPR050145">
    <property type="entry name" value="Centrin_CML-like"/>
</dbReference>
<keyword evidence="6" id="KW-0106">Calcium</keyword>
<dbReference type="GO" id="GO:0005856">
    <property type="term" value="C:cytoskeleton"/>
    <property type="evidence" value="ECO:0007669"/>
    <property type="project" value="UniProtKB-SubCell"/>
</dbReference>
<keyword evidence="3" id="KW-0963">Cytoplasm</keyword>
<feature type="domain" description="EF-hand" evidence="11">
    <location>
        <begin position="2552"/>
        <end position="2587"/>
    </location>
</feature>
<dbReference type="InParanoid" id="A0A078AJI3"/>
<evidence type="ECO:0000256" key="10">
    <source>
        <dbReference type="SAM" id="MobiDB-lite"/>
    </source>
</evidence>
<evidence type="ECO:0000256" key="6">
    <source>
        <dbReference type="ARBA" id="ARBA00022837"/>
    </source>
</evidence>
<evidence type="ECO:0000256" key="5">
    <source>
        <dbReference type="ARBA" id="ARBA00022737"/>
    </source>
</evidence>
<keyword evidence="4" id="KW-0479">Metal-binding</keyword>
<feature type="domain" description="EF-hand" evidence="11">
    <location>
        <begin position="552"/>
        <end position="570"/>
    </location>
</feature>
<dbReference type="Pfam" id="PF13202">
    <property type="entry name" value="EF-hand_5"/>
    <property type="match status" value="1"/>
</dbReference>
<dbReference type="GO" id="GO:0005509">
    <property type="term" value="F:calcium ion binding"/>
    <property type="evidence" value="ECO:0007669"/>
    <property type="project" value="InterPro"/>
</dbReference>
<accession>A0A078AJI3</accession>
<comment type="similarity">
    <text evidence="2">Belongs to the centrin family.</text>
</comment>
<sequence>MYQNNQYNQGGDYYRPIQSTLNQQPKLDFNLMDDPYQNNRINNAFGGPQMNQYNQQNQFANQANNYNQRGTPGYGQDAWGATNQMGISGGIQNQYGNPGYQGNTQNQNYNNYNNMNNIGQQPYNQNLNQQPMPGYSNFNQPFQNQSPQNYGIGMGGLPNQGIQFDQQYDTLMRRISNFILSSGHRNFDSFFRPFDCYKSRIIEDWEFLIIFPVLTSLEEVNIIINRLSYGIQGKLEYSVLVSELQTKYNNGIILQEQKQVSIYMARLSELNTDITMTRLEMIARVILESDRTGTYRGAFENAFALKQKALFSGRGGQLNRGKASLTPQQTNFLKQIRAGILKFNIDWQKLLTKSGVQLEDTHINAEQLQEIGRNSRSLIHLEANQLNDLIIKLEDPNRQNHMLISEFQNQLYQYDGDLGVSFEIGPIKPQNKWLFLKQFAQNQHKNIDELFDSIQIDGLQNVVDKMEFVTLLNQQLGKPLNEIEELLVGYAVGPGKINLSLIQSDLMDGEETDMTEEQAKQVLEGIFNEMKKLMAKYETNIVSILLDSDQDDGFIDKNELKQAFHQIGLQKITNEQINACFRILDELNTGQLDPTQIIDSFFKYANQKKVTNPLDKNFPVYEKVRKYMTDKRYLSVSSVFQQENNNQSRDEEIIVSKSEFLSILKTVVKVEELQRGYFEQSFMMEFNIIGSDKLDFQKFADSIGYDQFQKKSHGMQKQTGFGDTQAFGKGILKFESRRQFYRTFLRSITNKDQDGTIIFKKKNELEFDFREKDTNLQQLIPKFSFENVIKRYCPEFINDVDLIDIVARDFVQYPNEHPVRVNYFNFMNKINDEFYKLKFLNELYKKLYDTLLFRGKTDLYSLFQKFDIASTRKFDKEQLKQFLSSRGISDPTKVNYLQEEYDPEKSGFVKYTDIEKDYRDLTRDLAFSNKSQAVDLNKVLQVIKKYLDITGKTLRQVFNKTSVKDKDGISQFQFTKIMNEINERTGREIHESHIHKFILEITSQDIKQISFTELKKQFNTYFNLRDEDDQLFIPRQIEELQQLIAQIALDKKTIGFELESHFQYPKSFQSDFERDLDKEPLFCRKILTKDIFDALTMKFTEQNYINTQKFLIEVKDKMFKLEQKQQIFQDIKKQLQLKNLTMREMFYRANSQIKQFELKELSPEEFQSVFLFIEYRISLDRIKKILENLLQADDNGKFNYEEFIQEFEDSQNKQTNKFQGTKNFQNVTEILKRIATCIEQRNLLNLGALLADQDYEQQNAIDKENFYRVLDSLQLGLGQGDILELMRTFRKKGTKDQVDISKFRDELNFQIINPDLKIHLRSVLNQVVQERIVENADLSPRSSKKKSQLEQEAFTKYMPLIQDILCGLFIKGSEIAEWSIKFSAVVKGSLNIREFTAAIEALDVQPDDVQIIKQYYEHLICRQEVYLGFKSQLILIEQFQSIIHKDCALSKDKMLESILYDICKHLTLQMTPIKDNLRLFDPSFSGLVFKQDFINTLLDNYLKLGAVLTKNKKTLLAYKYCPIQAIQFRYEDFLMDLEKIQQQNPQAIRLCWTQQDTNEQMRKQAEMDLKELDQADKDSKIQPTSPDPVAQSKKNTVCTQRTLSLGHSLKVAVASFYFDDIMIESFRKGVAVEVYFKKYSKYFNGMFLLDKDAFSEAVSSLNVKWAEPIKLSEMFDAIDVAVHGSYSRKLRIEDIGEAVFHNAVQNIQFYQAKVIEIIFKGLKDSGMLPKLRDLFNFFNTKRDNTCPIKDLKNMLLDKLGLIKNISESQIDLLMQRYASYDPQRVDFSIFIRDMEYCNLGINASLIWAIQLAEDIVKGVLILGLNNVEQLFQKFMKTQGVIIYDEFNRAMDDIQLSLYHDDQDFRDFFNHIEFNENRATLQHNDYSKVGITQLCNTIKRLVQKTDEQLSHQIMEKIFAEYKKQNQTITVFTIFSGIDLENTGMVSFADFKYGIEEKLRIKTIKPMDLQFLAKKFAPKHLRSNQSEMIDYRRFFDYFERLERYGLKAGKDILKDKQEPKANINQVSELPPEVKKIYSDMSMYINKQKLMDALCQELAMADQFKTGMLNDATIHQCLKKFKIMVNKKQLNYIIFPLAFDNQGNYNYLMMIDMLFGKQQALLIQQKFKLQGYSNAQQRQDKPDPKQQVFKNLVMSIRFKDSVELRFQSIQNIAHSISKGSYLLREQEFYSLFKRAGITLMQADQEFLIQNFRQYRNQNNNAIDFKFFLQTYDIHDAPSLLLMEIQREVQVKNVDFDKAIEKLGDFITFEQFREFLEANQLQTQQFIIPEHKSLFDIIADRKETMEKGAFKKAVKGEYDSQEQEQLPYIVNEFTYFICNNNVDIFKFVNPAAKKLTLQNFQSLIQQMKYIPSNNKEMPQLLSYFEFDDDNKYISVDKIVFQIKKIIPNYGAAAQQNNQKQQQQQPNMQQQLQKENQAPNQVNQISKQLSQFNKKIKAILSKLNEGIRRKKISTSLLLQQMDMNKNGQVEKSEFVVFFSKDLIIKGLTQQDLELLYDALDTNKDGILSISELCLCIQGMQESKEQRLKSFDLDLQKEMVREINELFKFFDKNNDGKISVDELVVAFRSINQNIGIEEAKEIMKISDKDKNNNIDKQEFVDMMLPRLKEELLSYEQNLDDLRRLFKESDSDHSNYLSKMELKTALMKLNIELTDVQLEDLMKELDLDGNQNIDIDEFVAFLSIADQIKFKNPQTKTNIIRIRHAKKLHAIDFYNCFKNLPQCFLPSFTTDMFEKRNMYTPSYYLYPDFDSRTMTYKDLLKLEYITEVDSIKRYIAMHQPHISCEIQIEEFNNVPLPRKEEFDWTKITHREVRAVLYDFRSGEFLSNSFLIQAQWKPEYEGKWLFNTNDNLNQAKNFILRTDYLKTPQSLVEVHLLIELVYYTVNQDQIQQVTCAWGIVPAQQLDKAAKIKVQLRGGSPITEIKMNQSELHQPKSFNFLKKIVANVEEANLVLNVRPFSKFSEQSQYYVSMLPSNCLISKRLISFGAAFRLYCQRKLSKSQQLMIAPQGNFVIAQFKKIFDCPDINMILGDCWELDVNQKLNNQVNLNMIVQKMEDFMIKLYSIIYSTEFAFDHVNPTRSSSIDSELFKTRELLIKNALIPGRYKPFIEQPKPKKGKEAEKPIPAAPVFANDDYKPFNISEMEISISGLDDFETKQDELLKMYQQMGLIY</sequence>
<keyword evidence="9" id="KW-0175">Coiled coil</keyword>
<dbReference type="Gene3D" id="1.10.238.10">
    <property type="entry name" value="EF-hand"/>
    <property type="match status" value="5"/>
</dbReference>
<feature type="domain" description="EF-hand" evidence="11">
    <location>
        <begin position="2630"/>
        <end position="2665"/>
    </location>
</feature>
<gene>
    <name evidence="12" type="primary">Contig1906.g2072</name>
    <name evidence="12" type="ORF">STYLEM_11548</name>
</gene>
<proteinExistence type="inferred from homology"/>
<dbReference type="PROSITE" id="PS00018">
    <property type="entry name" value="EF_HAND_1"/>
    <property type="match status" value="6"/>
</dbReference>
<dbReference type="SMART" id="SM00054">
    <property type="entry name" value="EFh"/>
    <property type="match status" value="9"/>
</dbReference>
<evidence type="ECO:0000256" key="7">
    <source>
        <dbReference type="ARBA" id="ARBA00023212"/>
    </source>
</evidence>
<dbReference type="OrthoDB" id="296982at2759"/>
<evidence type="ECO:0000256" key="2">
    <source>
        <dbReference type="ARBA" id="ARBA00005253"/>
    </source>
</evidence>
<comment type="function">
    <text evidence="8">Plays a fundamental role in microtubule organizing center structure and function. Component of the infraciliary lattice (ICL) and the ciliary basal bodies.</text>
</comment>
<comment type="subcellular location">
    <subcellularLocation>
        <location evidence="1">Cytoplasm</location>
        <location evidence="1">Cytoskeleton</location>
    </subcellularLocation>
</comment>
<dbReference type="EMBL" id="CCKQ01010984">
    <property type="protein sequence ID" value="CDW82515.1"/>
    <property type="molecule type" value="Genomic_DNA"/>
</dbReference>
<feature type="region of interest" description="Disordered" evidence="10">
    <location>
        <begin position="2409"/>
        <end position="2434"/>
    </location>
</feature>
<feature type="coiled-coil region" evidence="9">
    <location>
        <begin position="2618"/>
        <end position="2672"/>
    </location>
</feature>
<evidence type="ECO:0000256" key="1">
    <source>
        <dbReference type="ARBA" id="ARBA00004245"/>
    </source>
</evidence>
<evidence type="ECO:0000259" key="11">
    <source>
        <dbReference type="PROSITE" id="PS50222"/>
    </source>
</evidence>
<protein>
    <submittedName>
        <fullName evidence="12">Ef hand family protein</fullName>
    </submittedName>
</protein>
<feature type="compositionally biased region" description="Low complexity" evidence="10">
    <location>
        <begin position="2409"/>
        <end position="2433"/>
    </location>
</feature>